<protein>
    <submittedName>
        <fullName evidence="1">Uncharacterized protein</fullName>
    </submittedName>
</protein>
<keyword evidence="2" id="KW-1185">Reference proteome</keyword>
<dbReference type="EMBL" id="BAABME010011000">
    <property type="protein sequence ID" value="GAA0183085.1"/>
    <property type="molecule type" value="Genomic_DNA"/>
</dbReference>
<reference evidence="1 2" key="1">
    <citation type="submission" date="2024-01" db="EMBL/GenBank/DDBJ databases">
        <title>The complete chloroplast genome sequence of Lithospermum erythrorhizon: insights into the phylogenetic relationship among Boraginaceae species and the maternal lineages of purple gromwells.</title>
        <authorList>
            <person name="Okada T."/>
            <person name="Watanabe K."/>
        </authorList>
    </citation>
    <scope>NUCLEOTIDE SEQUENCE [LARGE SCALE GENOMIC DNA]</scope>
</reference>
<evidence type="ECO:0000313" key="2">
    <source>
        <dbReference type="Proteomes" id="UP001454036"/>
    </source>
</evidence>
<accession>A0AAV3RQB6</accession>
<comment type="caution">
    <text evidence="1">The sequence shown here is derived from an EMBL/GenBank/DDBJ whole genome shotgun (WGS) entry which is preliminary data.</text>
</comment>
<proteinExistence type="predicted"/>
<sequence length="112" mass="12831">MSGVDPVVAVGCVPEKGRKFAKLFQSCHMEHVPRERSQEADRLLLATEGYETLPEAMVVEWVEDEVFQTKEIMNNALESEEGPLEIWYQTVLDFLRRGTLPEDPPVTNKIQR</sequence>
<gene>
    <name evidence="1" type="ORF">LIER_30561</name>
</gene>
<name>A0AAV3RQB6_LITER</name>
<dbReference type="AlphaFoldDB" id="A0AAV3RQB6"/>
<organism evidence="1 2">
    <name type="scientific">Lithospermum erythrorhizon</name>
    <name type="common">Purple gromwell</name>
    <name type="synonym">Lithospermum officinale var. erythrorhizon</name>
    <dbReference type="NCBI Taxonomy" id="34254"/>
    <lineage>
        <taxon>Eukaryota</taxon>
        <taxon>Viridiplantae</taxon>
        <taxon>Streptophyta</taxon>
        <taxon>Embryophyta</taxon>
        <taxon>Tracheophyta</taxon>
        <taxon>Spermatophyta</taxon>
        <taxon>Magnoliopsida</taxon>
        <taxon>eudicotyledons</taxon>
        <taxon>Gunneridae</taxon>
        <taxon>Pentapetalae</taxon>
        <taxon>asterids</taxon>
        <taxon>lamiids</taxon>
        <taxon>Boraginales</taxon>
        <taxon>Boraginaceae</taxon>
        <taxon>Boraginoideae</taxon>
        <taxon>Lithospermeae</taxon>
        <taxon>Lithospermum</taxon>
    </lineage>
</organism>
<evidence type="ECO:0000313" key="1">
    <source>
        <dbReference type="EMBL" id="GAA0183085.1"/>
    </source>
</evidence>
<dbReference type="Proteomes" id="UP001454036">
    <property type="component" value="Unassembled WGS sequence"/>
</dbReference>